<proteinExistence type="predicted"/>
<feature type="region of interest" description="Disordered" evidence="1">
    <location>
        <begin position="439"/>
        <end position="463"/>
    </location>
</feature>
<name>A0A9W8MS26_9AGAR</name>
<dbReference type="SMART" id="SM01017">
    <property type="entry name" value="Arrestin_C"/>
    <property type="match status" value="1"/>
</dbReference>
<dbReference type="EMBL" id="JANKHO010001382">
    <property type="protein sequence ID" value="KAJ3501775.1"/>
    <property type="molecule type" value="Genomic_DNA"/>
</dbReference>
<dbReference type="AlphaFoldDB" id="A0A9W8MS26"/>
<feature type="region of interest" description="Disordered" evidence="1">
    <location>
        <begin position="401"/>
        <end position="427"/>
    </location>
</feature>
<feature type="domain" description="Arrestin C-terminal-like" evidence="2">
    <location>
        <begin position="42"/>
        <end position="199"/>
    </location>
</feature>
<keyword evidence="4" id="KW-1185">Reference proteome</keyword>
<organism evidence="3 4">
    <name type="scientific">Agrocybe chaxingu</name>
    <dbReference type="NCBI Taxonomy" id="84603"/>
    <lineage>
        <taxon>Eukaryota</taxon>
        <taxon>Fungi</taxon>
        <taxon>Dikarya</taxon>
        <taxon>Basidiomycota</taxon>
        <taxon>Agaricomycotina</taxon>
        <taxon>Agaricomycetes</taxon>
        <taxon>Agaricomycetidae</taxon>
        <taxon>Agaricales</taxon>
        <taxon>Agaricineae</taxon>
        <taxon>Strophariaceae</taxon>
        <taxon>Agrocybe</taxon>
    </lineage>
</organism>
<evidence type="ECO:0000313" key="3">
    <source>
        <dbReference type="EMBL" id="KAJ3501775.1"/>
    </source>
</evidence>
<reference evidence="3" key="1">
    <citation type="submission" date="2022-07" db="EMBL/GenBank/DDBJ databases">
        <title>Genome Sequence of Agrocybe chaxingu.</title>
        <authorList>
            <person name="Buettner E."/>
        </authorList>
    </citation>
    <scope>NUCLEOTIDE SEQUENCE</scope>
    <source>
        <strain evidence="3">MP-N11</strain>
    </source>
</reference>
<evidence type="ECO:0000313" key="4">
    <source>
        <dbReference type="Proteomes" id="UP001148786"/>
    </source>
</evidence>
<protein>
    <recommendedName>
        <fullName evidence="2">Arrestin C-terminal-like domain-containing protein</fullName>
    </recommendedName>
</protein>
<dbReference type="Proteomes" id="UP001148786">
    <property type="component" value="Unassembled WGS sequence"/>
</dbReference>
<accession>A0A9W8MS26</accession>
<dbReference type="OrthoDB" id="298939at2759"/>
<evidence type="ECO:0000259" key="2">
    <source>
        <dbReference type="SMART" id="SM01017"/>
    </source>
</evidence>
<dbReference type="Gene3D" id="2.60.40.640">
    <property type="match status" value="1"/>
</dbReference>
<dbReference type="InterPro" id="IPR011022">
    <property type="entry name" value="Arrestin_C-like"/>
</dbReference>
<dbReference type="InterPro" id="IPR014756">
    <property type="entry name" value="Ig_E-set"/>
</dbReference>
<gene>
    <name evidence="3" type="ORF">NLJ89_g9187</name>
</gene>
<dbReference type="InterPro" id="IPR014752">
    <property type="entry name" value="Arrestin-like_C"/>
</dbReference>
<dbReference type="Pfam" id="PF02752">
    <property type="entry name" value="Arrestin_C"/>
    <property type="match status" value="1"/>
</dbReference>
<comment type="caution">
    <text evidence="3">The sequence shown here is derived from an EMBL/GenBank/DDBJ whole genome shotgun (WGS) entry which is preliminary data.</text>
</comment>
<sequence length="501" mass="55177">MLTGSKAITHFYRDCSIWPRLNPSVVLAPLLQPLQATASESGGDKVQLTASLHRSYWVAGQLCRVRVRVLNNSKKLLKSVVLELFRSTTIFKRERQASGPEEVMSVSPASTTTKKVAETSIVVGDRATRGHASAKGWWTGVAPGEMQVFMHSILIPPDAVSISRGQLLEISYAIQVVLNTNAIFSSDVHVSLPIRIINFISIDPPPASPASLDVTKSLVEDEYDQRCEYFEPESEDEQYDGYEELGNLPILDDDDEVVQHAVRSVMNDAVRHEDPSRGSEIYYAALQEDLDRAAEDFDRKQRRERREYENASADESISIPASSGHVAARARRTSGFASRVEEKMLKRQATVREYYPAISKHDSEDHHIATKIESDSCPTGLFEEETGPVGIGARKPAQLSTEPGALRSTENRVESVGPDAASLQSQNTREEVIHGRQMDPPATHIGDPKTAPSNQSYGEVSDQFERNYGARIMGAGSTTASGGRVQDKIRELEERVASATA</sequence>
<dbReference type="SUPFAM" id="SSF81296">
    <property type="entry name" value="E set domains"/>
    <property type="match status" value="1"/>
</dbReference>
<evidence type="ECO:0000256" key="1">
    <source>
        <dbReference type="SAM" id="MobiDB-lite"/>
    </source>
</evidence>